<dbReference type="PANTHER" id="PTHR10683:SF39">
    <property type="entry name" value="TRANSALDOLASE"/>
    <property type="match status" value="1"/>
</dbReference>
<accession>A0A4Q2VXH4</accession>
<gene>
    <name evidence="2" type="ORF">BFJ63_vAg5793</name>
</gene>
<dbReference type="PANTHER" id="PTHR10683">
    <property type="entry name" value="TRANSALDOLASE"/>
    <property type="match status" value="1"/>
</dbReference>
<dbReference type="SUPFAM" id="SSF51569">
    <property type="entry name" value="Aldolase"/>
    <property type="match status" value="1"/>
</dbReference>
<dbReference type="Gene3D" id="3.20.20.70">
    <property type="entry name" value="Aldolase class I"/>
    <property type="match status" value="1"/>
</dbReference>
<sequence length="335" mass="36687">MIPQIENTFLHEIEQRTLQDASNAELIKTTVFELQNQGFLAICSRLAVHLCKRNASLIKGRVLVQTSPSAAYNFQETLDHARLYVSEFEKAGVPKSRYCIKIMATGPGLNAAKVLQDQGISTLGTGVFSVAQAVACSQAGCLYISPYYNEIRTHLNPALWPHVQDPALEHPFSHRIAQMVQAYKTLFAATGKEQPLIKNAGFRSYKEVLASAELGCHSATIPQDLLEEFKILTPGETPLPVSPKIASLQSPYADNVPIPSPRLEELLTRHLGEGRGCTGKDLEVNLLADGGKALDLAIEKDSDAARMVKEALDMFIFCEEETRKLIKGTALVASL</sequence>
<name>A0A4Q2VXH4_FUSOX</name>
<evidence type="ECO:0000313" key="2">
    <source>
        <dbReference type="EMBL" id="RYC91494.1"/>
    </source>
</evidence>
<dbReference type="AlphaFoldDB" id="A0A4Q2VXH4"/>
<evidence type="ECO:0000256" key="1">
    <source>
        <dbReference type="ARBA" id="ARBA00023270"/>
    </source>
</evidence>
<organism evidence="2 3">
    <name type="scientific">Fusarium oxysporum f. sp. narcissi</name>
    <dbReference type="NCBI Taxonomy" id="451672"/>
    <lineage>
        <taxon>Eukaryota</taxon>
        <taxon>Fungi</taxon>
        <taxon>Dikarya</taxon>
        <taxon>Ascomycota</taxon>
        <taxon>Pezizomycotina</taxon>
        <taxon>Sordariomycetes</taxon>
        <taxon>Hypocreomycetidae</taxon>
        <taxon>Hypocreales</taxon>
        <taxon>Nectriaceae</taxon>
        <taxon>Fusarium</taxon>
        <taxon>Fusarium oxysporum species complex</taxon>
    </lineage>
</organism>
<dbReference type="InterPro" id="IPR001585">
    <property type="entry name" value="TAL/FSA"/>
</dbReference>
<dbReference type="GO" id="GO:0004801">
    <property type="term" value="F:transaldolase activity"/>
    <property type="evidence" value="ECO:0007669"/>
    <property type="project" value="TreeGrafter"/>
</dbReference>
<dbReference type="EMBL" id="MQTW01000032">
    <property type="protein sequence ID" value="RYC91494.1"/>
    <property type="molecule type" value="Genomic_DNA"/>
</dbReference>
<reference evidence="2 3" key="1">
    <citation type="submission" date="2016-12" db="EMBL/GenBank/DDBJ databases">
        <title>Draft genome sequence of Fusarium oxysporum causing rot on Narcissus.</title>
        <authorList>
            <person name="Armitage A.D."/>
            <person name="Taylor A."/>
            <person name="Clarkson J.P."/>
            <person name="Harrison R.J."/>
            <person name="Jackson A.C."/>
        </authorList>
    </citation>
    <scope>NUCLEOTIDE SEQUENCE [LARGE SCALE GENOMIC DNA]</scope>
    <source>
        <strain evidence="2 3">N139</strain>
    </source>
</reference>
<dbReference type="Pfam" id="PF00923">
    <property type="entry name" value="TAL_FSA"/>
    <property type="match status" value="1"/>
</dbReference>
<protein>
    <recommendedName>
        <fullName evidence="4">Transaldolase</fullName>
    </recommendedName>
</protein>
<evidence type="ECO:0000313" key="3">
    <source>
        <dbReference type="Proteomes" id="UP000290540"/>
    </source>
</evidence>
<dbReference type="InterPro" id="IPR013785">
    <property type="entry name" value="Aldolase_TIM"/>
</dbReference>
<evidence type="ECO:0008006" key="4">
    <source>
        <dbReference type="Google" id="ProtNLM"/>
    </source>
</evidence>
<dbReference type="GO" id="GO:0005975">
    <property type="term" value="P:carbohydrate metabolic process"/>
    <property type="evidence" value="ECO:0007669"/>
    <property type="project" value="InterPro"/>
</dbReference>
<comment type="caution">
    <text evidence="2">The sequence shown here is derived from an EMBL/GenBank/DDBJ whole genome shotgun (WGS) entry which is preliminary data.</text>
</comment>
<keyword evidence="1" id="KW-0704">Schiff base</keyword>
<proteinExistence type="predicted"/>
<dbReference type="GO" id="GO:0009052">
    <property type="term" value="P:pentose-phosphate shunt, non-oxidative branch"/>
    <property type="evidence" value="ECO:0007669"/>
    <property type="project" value="TreeGrafter"/>
</dbReference>
<dbReference type="Proteomes" id="UP000290540">
    <property type="component" value="Unassembled WGS sequence"/>
</dbReference>